<sequence length="1846" mass="190385">MSFKLNPIVLSLLAVPGLILPVQPIPAAIIKPFDPQKNDDKAGVFCVCNGSTQSLTGLPQFAAGKSGAVTTTLGQLQKEGRIFTDNLTGRERLSTGAQNFDVLIADAQNGTYTHFQAYDSLAIAQLAPVSLSQSVTDYEDVHGAQYLDARVAQVSHGTINVALGQPGADTLANGWAMAAKQSRLFTATQSGNINWAGDNRVTFTAIQAPAGARWAYDGDSLVTYSGNIAVTTKDGNTTRFTITQLSDLRQYNDWLIAQLAVANLDPARYNAEFNKAFTLSTGSVVWALNTQDLHDEVLKPTGERVVLSADGPGATATIQAGKSLEVANASGGAMRADHGATAIVNGRLAASGDALNGNEALVLSGNSRGINNGVINGGFFRRADGSGAEGWPAGHSENTVLVQASHFTNNGVINHAISAAPPRGSSSALTLTDSAAAVNNGALNLGMTDVNGSGSSSAVTLAGDHARFINNGTLYLGRSAQDRPGDSSQDRALRQSGGTFGINQFAASSAINNGQIVLGSKVQNAVAMQVSGSADAVTRNNGVIVVNGRAQFRPAENVALQVKDAGSAGQVGNAGTITLNGDNATGLKVIATADNRAYGWSSGVINVTGEADALNGTRNTAVWVTAEPGGTASADVSGPIRLSGRAAIGIRAEGNATVTLAPDAGLVSAGGEDQISYLADGPAARINLPAGGTYRTAGTGSTLFRYQEGADFDGRGMTLAPDGVFSTGVIGSGAGTAVFTHGAALEIGGYATGVVIEGGAQGEIDAASRITLEQAGSTVAMADGNKHDLTRYITNPIAHPWPGTLLVNNATINGSGAGQRALIAQNQAQLINNGSITLSGGGSYAIQALTGGKVVNNADIAIAGDSAALYAEGYRFSGDGVTPAAIINYAALHVSAGDAPAYAPAHGMLGVGDRAELYQNGTVTLSGSHSVAVEVDSARATLSAGSRISGDSAGQTALIAGNGAAIFNQGSLTLGGDNSTAARLYSGGNLINSGTIEVARGIGIDVSDGNGQYTQRAGNLHVGGGTAALRVGRNGILSIAGDGEGESYDNYPSTLWSSGGTDTVLLDSGAAGLRADHVNLSGGSEGGRVLNNRAETADIALNYVRLDINGGTGIRSATAFDPGGHAWINVTGGGTGYLFANEDGSATHNDLLIGPDYYFFVSGNSTAIRASTTGRVINAGTIAIYDFSGGSAIVTRNASEVINQGNIISLSTAAPIIDLRGGQSRFINTGTISAPFPETVVVAGGASDDQIALLAGSVTGEVNTGNGNDSLQLSGGTLNGSVTMGSGKNQAWIEGVSLAQTRHITSDSGPGSALSFSDITARGGSFSTDDRQKGTNLGSGWSTLNFYHTRWTLTDNLKLAHSTINIDPTSTLFAGNGLNPQLSGATADSLQVNNAGMLDLTNGSGTPGNRLRINGTLASAGGQAKLNTQLRDGGTSDNLLVQGNVSGTTLLAVTPVMSTMPVLTPPQGITLAQVTGNASTQSFALARNYVAAGPYQYGLYASNGETGWHYRLASNFITDSAGRAVRPALTPQMPSWISAPVALTYYNLAVTDDLHKRLGELRSADGAAGEMFIRYLGSALTYHTDRQSPQYGYDFDLDYSAVQLGGNLLHLDGLSDSLRAGIAYTRGNARLRPRAADGYSSTSIDSDTLSLYATWLRDSGWYVDGALSLDWHRGDTDIARQQKAGKLRGNGWSTSLETGYPWPLIRGLRLTPQAQLLYQRLTLDDITDADNARIQWRAYDQTLGRAGLQLDRSWQDAGGRTYTPYVRTSYTRGWGGAASMRAGVSDSAERVSFTSGHIGQMWDAGLGATAALSSDISLYAEADYRRQINGNGSAGWRYNAGMRWAF</sequence>
<reference evidence="2 3" key="1">
    <citation type="submission" date="2018-10" db="EMBL/GenBank/DDBJ databases">
        <title>Genome Sequencing of Pantoea dispersa DSM 32899.</title>
        <authorList>
            <person name="Nawrath M."/>
            <person name="Ottenheim C."/>
            <person name="Wilm A."/>
            <person name="Zimmermann W."/>
            <person name="Wu J.C."/>
        </authorList>
    </citation>
    <scope>NUCLEOTIDE SEQUENCE [LARGE SCALE GENOMIC DNA]</scope>
    <source>
        <strain evidence="2 3">DSM 32899</strain>
        <plasmid evidence="2 3">unnamed1</plasmid>
    </source>
</reference>
<geneLocation type="plasmid" evidence="2 3">
    <name>unnamed1</name>
</geneLocation>
<keyword evidence="3" id="KW-1185">Reference proteome</keyword>
<proteinExistence type="predicted"/>
<keyword evidence="2" id="KW-0614">Plasmid</keyword>
<dbReference type="PANTHER" id="PTHR35037:SF2">
    <property type="match status" value="1"/>
</dbReference>
<evidence type="ECO:0000313" key="3">
    <source>
        <dbReference type="Proteomes" id="UP000319411"/>
    </source>
</evidence>
<feature type="domain" description="Autotransporter" evidence="1">
    <location>
        <begin position="1564"/>
        <end position="1846"/>
    </location>
</feature>
<dbReference type="KEGG" id="pdis:D8B20_18385"/>
<dbReference type="InterPro" id="IPR005546">
    <property type="entry name" value="Autotransporte_beta"/>
</dbReference>
<dbReference type="RefSeq" id="WP_145890994.1">
    <property type="nucleotide sequence ID" value="NZ_CP032703.1"/>
</dbReference>
<dbReference type="InterPro" id="IPR051551">
    <property type="entry name" value="Autotransporter_adhesion"/>
</dbReference>
<dbReference type="Proteomes" id="UP000319411">
    <property type="component" value="Plasmid unnamed1"/>
</dbReference>
<evidence type="ECO:0000259" key="1">
    <source>
        <dbReference type="PROSITE" id="PS51208"/>
    </source>
</evidence>
<protein>
    <submittedName>
        <fullName evidence="2">Autotransporter outer membrane beta-barrel domain-containing protein</fullName>
    </submittedName>
</protein>
<name>A0A518XI86_9GAMM</name>
<dbReference type="InterPro" id="IPR006315">
    <property type="entry name" value="OM_autotransptr_brl_dom"/>
</dbReference>
<dbReference type="Gene3D" id="2.160.20.20">
    <property type="match status" value="1"/>
</dbReference>
<dbReference type="InterPro" id="IPR011050">
    <property type="entry name" value="Pectin_lyase_fold/virulence"/>
</dbReference>
<dbReference type="Gene3D" id="2.40.128.130">
    <property type="entry name" value="Autotransporter beta-domain"/>
    <property type="match status" value="1"/>
</dbReference>
<dbReference type="SMART" id="SM00869">
    <property type="entry name" value="Autotransporter"/>
    <property type="match status" value="1"/>
</dbReference>
<dbReference type="EMBL" id="CP032703">
    <property type="protein sequence ID" value="QDY43898.1"/>
    <property type="molecule type" value="Genomic_DNA"/>
</dbReference>
<dbReference type="SUPFAM" id="SSF103515">
    <property type="entry name" value="Autotransporter"/>
    <property type="match status" value="1"/>
</dbReference>
<dbReference type="GO" id="GO:0019867">
    <property type="term" value="C:outer membrane"/>
    <property type="evidence" value="ECO:0007669"/>
    <property type="project" value="InterPro"/>
</dbReference>
<dbReference type="InterPro" id="IPR036709">
    <property type="entry name" value="Autotransporte_beta_dom_sf"/>
</dbReference>
<accession>A0A518XI86</accession>
<gene>
    <name evidence="2" type="ORF">D8B20_18385</name>
</gene>
<evidence type="ECO:0000313" key="2">
    <source>
        <dbReference type="EMBL" id="QDY43898.1"/>
    </source>
</evidence>
<dbReference type="PROSITE" id="PS51208">
    <property type="entry name" value="AUTOTRANSPORTER"/>
    <property type="match status" value="1"/>
</dbReference>
<organism evidence="2 3">
    <name type="scientific">Candidatus Pantoea soli</name>
    <dbReference type="NCBI Taxonomy" id="3098669"/>
    <lineage>
        <taxon>Bacteria</taxon>
        <taxon>Pseudomonadati</taxon>
        <taxon>Pseudomonadota</taxon>
        <taxon>Gammaproteobacteria</taxon>
        <taxon>Enterobacterales</taxon>
        <taxon>Erwiniaceae</taxon>
        <taxon>Pantoea</taxon>
    </lineage>
</organism>
<dbReference type="Pfam" id="PF03797">
    <property type="entry name" value="Autotransporter"/>
    <property type="match status" value="1"/>
</dbReference>
<dbReference type="SUPFAM" id="SSF51126">
    <property type="entry name" value="Pectin lyase-like"/>
    <property type="match status" value="1"/>
</dbReference>
<dbReference type="NCBIfam" id="TIGR01414">
    <property type="entry name" value="autotrans_barl"/>
    <property type="match status" value="1"/>
</dbReference>
<dbReference type="OrthoDB" id="8610050at2"/>
<dbReference type="InterPro" id="IPR012332">
    <property type="entry name" value="Autotransporter_pectin_lyase_C"/>
</dbReference>
<dbReference type="PANTHER" id="PTHR35037">
    <property type="entry name" value="C-TERMINAL REGION OF AIDA-LIKE PROTEIN"/>
    <property type="match status" value="1"/>
</dbReference>